<evidence type="ECO:0000259" key="2">
    <source>
        <dbReference type="Pfam" id="PF00144"/>
    </source>
</evidence>
<dbReference type="Pfam" id="PF00144">
    <property type="entry name" value="Beta-lactamase"/>
    <property type="match status" value="1"/>
</dbReference>
<dbReference type="Proteomes" id="UP000190341">
    <property type="component" value="Unassembled WGS sequence"/>
</dbReference>
<dbReference type="STRING" id="428993.SAMN06296058_1305"/>
<organism evidence="3 4">
    <name type="scientific">Pseudoxanthomonas indica</name>
    <dbReference type="NCBI Taxonomy" id="428993"/>
    <lineage>
        <taxon>Bacteria</taxon>
        <taxon>Pseudomonadati</taxon>
        <taxon>Pseudomonadota</taxon>
        <taxon>Gammaproteobacteria</taxon>
        <taxon>Lysobacterales</taxon>
        <taxon>Lysobacteraceae</taxon>
        <taxon>Pseudoxanthomonas</taxon>
    </lineage>
</organism>
<evidence type="ECO:0000313" key="3">
    <source>
        <dbReference type="EMBL" id="SKC57911.1"/>
    </source>
</evidence>
<dbReference type="AlphaFoldDB" id="A0A1T5K2Q4"/>
<reference evidence="3 4" key="1">
    <citation type="submission" date="2017-02" db="EMBL/GenBank/DDBJ databases">
        <authorList>
            <person name="Peterson S.W."/>
        </authorList>
    </citation>
    <scope>NUCLEOTIDE SEQUENCE [LARGE SCALE GENOMIC DNA]</scope>
    <source>
        <strain evidence="3 4">P15</strain>
    </source>
</reference>
<evidence type="ECO:0000256" key="1">
    <source>
        <dbReference type="SAM" id="SignalP"/>
    </source>
</evidence>
<feature type="signal peptide" evidence="1">
    <location>
        <begin position="1"/>
        <end position="42"/>
    </location>
</feature>
<dbReference type="EMBL" id="FUZV01000001">
    <property type="protein sequence ID" value="SKC57911.1"/>
    <property type="molecule type" value="Genomic_DNA"/>
</dbReference>
<proteinExistence type="predicted"/>
<keyword evidence="4" id="KW-1185">Reference proteome</keyword>
<feature type="domain" description="Beta-lactamase-related" evidence="2">
    <location>
        <begin position="69"/>
        <end position="426"/>
    </location>
</feature>
<dbReference type="PANTHER" id="PTHR43283:SF3">
    <property type="entry name" value="BETA-LACTAMASE FAMILY PROTEIN (AFU_ORTHOLOGUE AFUA_5G07500)"/>
    <property type="match status" value="1"/>
</dbReference>
<dbReference type="OrthoDB" id="119951at2"/>
<dbReference type="PANTHER" id="PTHR43283">
    <property type="entry name" value="BETA-LACTAMASE-RELATED"/>
    <property type="match status" value="1"/>
</dbReference>
<dbReference type="SUPFAM" id="SSF56601">
    <property type="entry name" value="beta-lactamase/transpeptidase-like"/>
    <property type="match status" value="1"/>
</dbReference>
<dbReference type="Gene3D" id="3.40.710.10">
    <property type="entry name" value="DD-peptidase/beta-lactamase superfamily"/>
    <property type="match status" value="1"/>
</dbReference>
<sequence length="450" mass="48879">MQFEIGGRRFTPAVAPPRQARSVRWGLGAWLLACVVAWPAAAATDGAAGQSSPGQAASWTPLHEFLDRNTGDRGYLGAVSLIARDGRIVDVHVSGHRDLARKVPMRRDSIFRIYSMTKPLTSVAVLQLMEQGKLGLDDPVSRHLPEFSGLQIFTGGTADAPQLAPAQRALTIRQLLTHTGGFATGGQGHEEPTRLLERANLHDSPDLASFSRSLAKLPLATEPGTRFKYDGTGIEVLTRLVEVVSGEAFDAYLHKHVLAPLKMRDTGFEVPRRQRGRIVDLTRMGDDGQLQRDDSRSAQTPGVRLNAYPSGAGGLYSTVDDYACFALMLLNGGEYHGVRLLRADTVDLMMRNQLQGQLDPPVTEFNAGEGFGLGGSVIIDTDKRGRRGSLGAFGWSGAASTYFTIDRERKLVAILLLQHLPNGADNDLPRLATPFYNLVYTTLDAQQDAP</sequence>
<dbReference type="InterPro" id="IPR050789">
    <property type="entry name" value="Diverse_Enzym_Activities"/>
</dbReference>
<dbReference type="InterPro" id="IPR012338">
    <property type="entry name" value="Beta-lactam/transpept-like"/>
</dbReference>
<evidence type="ECO:0000313" key="4">
    <source>
        <dbReference type="Proteomes" id="UP000190341"/>
    </source>
</evidence>
<dbReference type="InterPro" id="IPR001466">
    <property type="entry name" value="Beta-lactam-related"/>
</dbReference>
<keyword evidence="1" id="KW-0732">Signal</keyword>
<name>A0A1T5K2Q4_9GAMM</name>
<feature type="chain" id="PRO_5013046825" evidence="1">
    <location>
        <begin position="43"/>
        <end position="450"/>
    </location>
</feature>
<protein>
    <submittedName>
        <fullName evidence="3">CubicO group peptidase, beta-lactamase class C family</fullName>
    </submittedName>
</protein>
<accession>A0A1T5K2Q4</accession>
<gene>
    <name evidence="3" type="ORF">SAMN06296058_1305</name>
</gene>